<evidence type="ECO:0000256" key="1">
    <source>
        <dbReference type="ARBA" id="ARBA00001964"/>
    </source>
</evidence>
<dbReference type="InterPro" id="IPR029061">
    <property type="entry name" value="THDP-binding"/>
</dbReference>
<evidence type="ECO:0000313" key="8">
    <source>
        <dbReference type="EMBL" id="GAA4415998.1"/>
    </source>
</evidence>
<dbReference type="InterPro" id="IPR012001">
    <property type="entry name" value="Thiamin_PyroP_enz_TPP-bd_dom"/>
</dbReference>
<dbReference type="EMBL" id="BAABGN010000001">
    <property type="protein sequence ID" value="GAA4415998.1"/>
    <property type="molecule type" value="Genomic_DNA"/>
</dbReference>
<dbReference type="RefSeq" id="WP_345214708.1">
    <property type="nucleotide sequence ID" value="NZ_BAABGN010000001.1"/>
</dbReference>
<evidence type="ECO:0000259" key="7">
    <source>
        <dbReference type="Pfam" id="PF02776"/>
    </source>
</evidence>
<dbReference type="Pfam" id="PF00205">
    <property type="entry name" value="TPP_enzyme_M"/>
    <property type="match status" value="1"/>
</dbReference>
<comment type="similarity">
    <text evidence="2 4">Belongs to the TPP enzyme family.</text>
</comment>
<evidence type="ECO:0000256" key="4">
    <source>
        <dbReference type="RuleBase" id="RU362132"/>
    </source>
</evidence>
<accession>A0ABP8KT79</accession>
<dbReference type="SUPFAM" id="SSF52467">
    <property type="entry name" value="DHS-like NAD/FAD-binding domain"/>
    <property type="match status" value="1"/>
</dbReference>
<dbReference type="PANTHER" id="PTHR18968">
    <property type="entry name" value="THIAMINE PYROPHOSPHATE ENZYMES"/>
    <property type="match status" value="1"/>
</dbReference>
<evidence type="ECO:0000313" key="9">
    <source>
        <dbReference type="Proteomes" id="UP001500622"/>
    </source>
</evidence>
<dbReference type="PANTHER" id="PTHR18968:SF166">
    <property type="entry name" value="2-HYDROXYACYL-COA LYASE 2"/>
    <property type="match status" value="1"/>
</dbReference>
<dbReference type="InterPro" id="IPR029035">
    <property type="entry name" value="DHS-like_NAD/FAD-binding_dom"/>
</dbReference>
<sequence>MSEQITVAEAVGRTVAALGASHIFGVVGSGNFQVTNALIEAEVPFTAARHEMGAACMADAYSRATGEVSIISLHQGCGLTNALTGIAEAAKCHTPVLVLTGDTVAGNVTDNFYIDQDAAVAAVGARPARIRSAASAVQDAAHAVHTAALDRATVVLSMPVDIQDEHVDFDEAGIPPMPVRLRPGPSPESLEKLVELLGTAERPVIVGGRGAWGAAAELRRLAEASGALLVTSAAGRGLFVGDEWALDIMGGFATEGAAELIAGADVLVAFGAGLNKWTTREGSLMRDKTVIQVDDRATAIGFHRPVDVGILGDAAVVAAAAADAIAERGPARVGYRTPETHERVQAARYWKDQPFTSRAEPGLVDPQELVNAVDTMLPMERVVVTDGGNVNCYAGAHLRVPDQRGYCIPLSFQSIGLGLASAIGAGVAQPERMPIVGTGDGAFLMTLVELDTAVRLALGMVVIVFNDDAYGAEVNLFQHQTDKLGTVRFPDTDLAAIARGYGCEAITVREIEDLDAARSWLDGPRDRPLVIDAKIARFPSWMMARHHGKH</sequence>
<dbReference type="InterPro" id="IPR045229">
    <property type="entry name" value="TPP_enz"/>
</dbReference>
<comment type="caution">
    <text evidence="8">The sequence shown here is derived from an EMBL/GenBank/DDBJ whole genome shotgun (WGS) entry which is preliminary data.</text>
</comment>
<name>A0ABP8KT79_9MICO</name>
<comment type="cofactor">
    <cofactor evidence="1">
        <name>thiamine diphosphate</name>
        <dbReference type="ChEBI" id="CHEBI:58937"/>
    </cofactor>
</comment>
<organism evidence="8 9">
    <name type="scientific">Georgenia halophila</name>
    <dbReference type="NCBI Taxonomy" id="620889"/>
    <lineage>
        <taxon>Bacteria</taxon>
        <taxon>Bacillati</taxon>
        <taxon>Actinomycetota</taxon>
        <taxon>Actinomycetes</taxon>
        <taxon>Micrococcales</taxon>
        <taxon>Bogoriellaceae</taxon>
        <taxon>Georgenia</taxon>
    </lineage>
</organism>
<evidence type="ECO:0000256" key="3">
    <source>
        <dbReference type="ARBA" id="ARBA00023052"/>
    </source>
</evidence>
<dbReference type="Gene3D" id="3.40.50.1220">
    <property type="entry name" value="TPP-binding domain"/>
    <property type="match status" value="1"/>
</dbReference>
<evidence type="ECO:0000259" key="6">
    <source>
        <dbReference type="Pfam" id="PF02775"/>
    </source>
</evidence>
<dbReference type="CDD" id="cd00568">
    <property type="entry name" value="TPP_enzymes"/>
    <property type="match status" value="1"/>
</dbReference>
<evidence type="ECO:0000259" key="5">
    <source>
        <dbReference type="Pfam" id="PF00205"/>
    </source>
</evidence>
<dbReference type="Pfam" id="PF02776">
    <property type="entry name" value="TPP_enzyme_N"/>
    <property type="match status" value="1"/>
</dbReference>
<proteinExistence type="inferred from homology"/>
<feature type="domain" description="Thiamine pyrophosphate enzyme N-terminal TPP-binding" evidence="7">
    <location>
        <begin position="6"/>
        <end position="108"/>
    </location>
</feature>
<feature type="domain" description="Thiamine pyrophosphate enzyme TPP-binding" evidence="6">
    <location>
        <begin position="386"/>
        <end position="532"/>
    </location>
</feature>
<dbReference type="InterPro" id="IPR012000">
    <property type="entry name" value="Thiamin_PyroP_enz_cen_dom"/>
</dbReference>
<feature type="domain" description="Thiamine pyrophosphate enzyme central" evidence="5">
    <location>
        <begin position="190"/>
        <end position="318"/>
    </location>
</feature>
<dbReference type="InterPro" id="IPR011766">
    <property type="entry name" value="TPP_enzyme_TPP-bd"/>
</dbReference>
<keyword evidence="9" id="KW-1185">Reference proteome</keyword>
<dbReference type="SUPFAM" id="SSF52518">
    <property type="entry name" value="Thiamin diphosphate-binding fold (THDP-binding)"/>
    <property type="match status" value="2"/>
</dbReference>
<dbReference type="Pfam" id="PF02775">
    <property type="entry name" value="TPP_enzyme_C"/>
    <property type="match status" value="1"/>
</dbReference>
<dbReference type="Gene3D" id="3.40.50.970">
    <property type="match status" value="2"/>
</dbReference>
<dbReference type="CDD" id="cd07035">
    <property type="entry name" value="TPP_PYR_POX_like"/>
    <property type="match status" value="1"/>
</dbReference>
<keyword evidence="3 4" id="KW-0786">Thiamine pyrophosphate</keyword>
<protein>
    <submittedName>
        <fullName evidence="8">Thiamine pyrophosphate-binding protein</fullName>
    </submittedName>
</protein>
<reference evidence="9" key="1">
    <citation type="journal article" date="2019" name="Int. J. Syst. Evol. Microbiol.">
        <title>The Global Catalogue of Microorganisms (GCM) 10K type strain sequencing project: providing services to taxonomists for standard genome sequencing and annotation.</title>
        <authorList>
            <consortium name="The Broad Institute Genomics Platform"/>
            <consortium name="The Broad Institute Genome Sequencing Center for Infectious Disease"/>
            <person name="Wu L."/>
            <person name="Ma J."/>
        </authorList>
    </citation>
    <scope>NUCLEOTIDE SEQUENCE [LARGE SCALE GENOMIC DNA]</scope>
    <source>
        <strain evidence="9">JCM 17810</strain>
    </source>
</reference>
<evidence type="ECO:0000256" key="2">
    <source>
        <dbReference type="ARBA" id="ARBA00007812"/>
    </source>
</evidence>
<dbReference type="Proteomes" id="UP001500622">
    <property type="component" value="Unassembled WGS sequence"/>
</dbReference>
<gene>
    <name evidence="8" type="ORF">GCM10023169_02850</name>
</gene>